<dbReference type="NCBIfam" id="TIGR03838">
    <property type="entry name" value="queuosine_YadB"/>
    <property type="match status" value="1"/>
</dbReference>
<dbReference type="HAMAP" id="MF_01428">
    <property type="entry name" value="Glu_Q_tRNA_synth"/>
    <property type="match status" value="1"/>
</dbReference>
<keyword evidence="5 7" id="KW-0067">ATP-binding</keyword>
<dbReference type="GO" id="GO:0005829">
    <property type="term" value="C:cytosol"/>
    <property type="evidence" value="ECO:0007669"/>
    <property type="project" value="TreeGrafter"/>
</dbReference>
<name>A1AUE3_PELPD</name>
<gene>
    <name evidence="7" type="primary">gluQ</name>
    <name evidence="10" type="ordered locus">Ppro_3371</name>
</gene>
<evidence type="ECO:0000256" key="3">
    <source>
        <dbReference type="ARBA" id="ARBA00022741"/>
    </source>
</evidence>
<keyword evidence="8" id="KW-0648">Protein biosynthesis</keyword>
<dbReference type="PANTHER" id="PTHR43311:SF1">
    <property type="entry name" value="GLUTAMYL-Q TRNA(ASP) SYNTHETASE"/>
    <property type="match status" value="1"/>
</dbReference>
<evidence type="ECO:0000256" key="8">
    <source>
        <dbReference type="RuleBase" id="RU363037"/>
    </source>
</evidence>
<evidence type="ECO:0000256" key="1">
    <source>
        <dbReference type="ARBA" id="ARBA00022598"/>
    </source>
</evidence>
<dbReference type="NCBIfam" id="NF004314">
    <property type="entry name" value="PRK05710.1-3"/>
    <property type="match status" value="1"/>
</dbReference>
<dbReference type="EC" id="6.1.1.-" evidence="7"/>
<feature type="binding site" evidence="7">
    <location>
        <position position="242"/>
    </location>
    <ligand>
        <name>ATP</name>
        <dbReference type="ChEBI" id="CHEBI:30616"/>
    </ligand>
</feature>
<feature type="binding site" evidence="7">
    <location>
        <position position="201"/>
    </location>
    <ligand>
        <name>L-glutamate</name>
        <dbReference type="ChEBI" id="CHEBI:29985"/>
    </ligand>
</feature>
<proteinExistence type="inferred from homology"/>
<dbReference type="EMBL" id="CP000482">
    <property type="protein sequence ID" value="ABL00964.1"/>
    <property type="molecule type" value="Genomic_DNA"/>
</dbReference>
<feature type="binding site" evidence="7">
    <location>
        <position position="125"/>
    </location>
    <ligand>
        <name>Zn(2+)</name>
        <dbReference type="ChEBI" id="CHEBI:29105"/>
    </ligand>
</feature>
<feature type="binding site" evidence="7">
    <location>
        <position position="104"/>
    </location>
    <ligand>
        <name>Zn(2+)</name>
        <dbReference type="ChEBI" id="CHEBI:29105"/>
    </ligand>
</feature>
<dbReference type="PANTHER" id="PTHR43311">
    <property type="entry name" value="GLUTAMATE--TRNA LIGASE"/>
    <property type="match status" value="1"/>
</dbReference>
<feature type="short sequence motif" description="'HIGH' region" evidence="7">
    <location>
        <begin position="13"/>
        <end position="23"/>
    </location>
</feature>
<keyword evidence="4 7" id="KW-0862">Zinc</keyword>
<organism evidence="10 11">
    <name type="scientific">Pelobacter propionicus (strain DSM 2379 / NBRC 103807 / OttBd1)</name>
    <dbReference type="NCBI Taxonomy" id="338966"/>
    <lineage>
        <taxon>Bacteria</taxon>
        <taxon>Pseudomonadati</taxon>
        <taxon>Thermodesulfobacteriota</taxon>
        <taxon>Desulfuromonadia</taxon>
        <taxon>Desulfuromonadales</taxon>
        <taxon>Desulfuromonadaceae</taxon>
        <taxon>Pelobacter</taxon>
    </lineage>
</organism>
<evidence type="ECO:0000256" key="6">
    <source>
        <dbReference type="ARBA" id="ARBA00023146"/>
    </source>
</evidence>
<dbReference type="KEGG" id="ppd:Ppro_3371"/>
<dbReference type="eggNOG" id="COG0008">
    <property type="taxonomic scope" value="Bacteria"/>
</dbReference>
<keyword evidence="3 7" id="KW-0547">Nucleotide-binding</keyword>
<feature type="binding site" evidence="7">
    <location>
        <position position="102"/>
    </location>
    <ligand>
        <name>Zn(2+)</name>
        <dbReference type="ChEBI" id="CHEBI:29105"/>
    </ligand>
</feature>
<sequence length="309" mass="34283">MFRTTPLIGRFAPSPTGALHTGSLVSAVGSWLMAKSAGGQWLVRIDDLDSQRQVPGMADDILATLERFALFWDGEISRQSLNLELYEQAFQELKRKALLYPCCCSRREISQAASAPHPTDDCLPYPGSCRNGMPEGRTVRSWRVRVTDEPVCFHDLRRGMICQNLLTGCGDFPLRRADGEFAYQLAVVLDDRISGVNQVVRGDDLLASTPRQIHLQRLLALPQPEYCHLPLVTGPGGTKLSKRDNLVSHHLGNWKDREGVLLHRVLRFLGQEPPAELSGASCPQILAWGAAHFDLRKLPRKGGELTLVS</sequence>
<evidence type="ECO:0000313" key="11">
    <source>
        <dbReference type="Proteomes" id="UP000006732"/>
    </source>
</evidence>
<keyword evidence="2 7" id="KW-0479">Metal-binding</keyword>
<dbReference type="GO" id="GO:0006424">
    <property type="term" value="P:glutamyl-tRNA aminoacylation"/>
    <property type="evidence" value="ECO:0007669"/>
    <property type="project" value="InterPro"/>
</dbReference>
<evidence type="ECO:0000259" key="9">
    <source>
        <dbReference type="Pfam" id="PF00749"/>
    </source>
</evidence>
<dbReference type="PRINTS" id="PR00987">
    <property type="entry name" value="TRNASYNTHGLU"/>
</dbReference>
<evidence type="ECO:0000256" key="7">
    <source>
        <dbReference type="HAMAP-Rule" id="MF_01428"/>
    </source>
</evidence>
<dbReference type="InterPro" id="IPR022380">
    <property type="entry name" value="Glu-Q_tRNA(Asp)_Synthase"/>
</dbReference>
<feature type="binding site" evidence="7">
    <location>
        <position position="46"/>
    </location>
    <ligand>
        <name>L-glutamate</name>
        <dbReference type="ChEBI" id="CHEBI:29985"/>
    </ligand>
</feature>
<dbReference type="SUPFAM" id="SSF52374">
    <property type="entry name" value="Nucleotidylyl transferase"/>
    <property type="match status" value="1"/>
</dbReference>
<keyword evidence="6 7" id="KW-0030">Aminoacyl-tRNA synthetase</keyword>
<protein>
    <recommendedName>
        <fullName evidence="7">Glutamyl-Q tRNA(Asp) synthetase</fullName>
        <shortName evidence="7">Glu-Q-RSs</shortName>
        <ecNumber evidence="7">6.1.1.-</ecNumber>
    </recommendedName>
</protein>
<accession>A1AUE3</accession>
<feature type="binding site" evidence="7">
    <location>
        <begin position="10"/>
        <end position="14"/>
    </location>
    <ligand>
        <name>L-glutamate</name>
        <dbReference type="ChEBI" id="CHEBI:29985"/>
    </ligand>
</feature>
<dbReference type="OrthoDB" id="9807503at2"/>
<dbReference type="AlphaFoldDB" id="A1AUE3"/>
<comment type="similarity">
    <text evidence="7">Belongs to the class-I aminoacyl-tRNA synthetase family. GluQ subfamily.</text>
</comment>
<comment type="function">
    <text evidence="7">Catalyzes the tRNA-independent activation of glutamate in presence of ATP and the subsequent transfer of glutamate onto a tRNA(Asp). Glutamate is transferred on the 2-amino-5-(4,5-dihydroxy-2-cyclopenten-1-yl) moiety of the queuosine in the wobble position of the QUC anticodon.</text>
</comment>
<dbReference type="InterPro" id="IPR049940">
    <property type="entry name" value="GluQ/Sye"/>
</dbReference>
<dbReference type="RefSeq" id="WP_011737180.1">
    <property type="nucleotide sequence ID" value="NC_008609.1"/>
</dbReference>
<dbReference type="Proteomes" id="UP000006732">
    <property type="component" value="Chromosome"/>
</dbReference>
<evidence type="ECO:0000256" key="5">
    <source>
        <dbReference type="ARBA" id="ARBA00022840"/>
    </source>
</evidence>
<dbReference type="InterPro" id="IPR020058">
    <property type="entry name" value="Glu/Gln-tRNA-synth_Ib_cat-dom"/>
</dbReference>
<keyword evidence="1 7" id="KW-0436">Ligase</keyword>
<reference evidence="10 11" key="1">
    <citation type="submission" date="2006-10" db="EMBL/GenBank/DDBJ databases">
        <title>Complete sequence of chromosome of Pelobacter propionicus DSM 2379.</title>
        <authorList>
            <consortium name="US DOE Joint Genome Institute"/>
            <person name="Copeland A."/>
            <person name="Lucas S."/>
            <person name="Lapidus A."/>
            <person name="Barry K."/>
            <person name="Detter J.C."/>
            <person name="Glavina del Rio T."/>
            <person name="Hammon N."/>
            <person name="Israni S."/>
            <person name="Dalin E."/>
            <person name="Tice H."/>
            <person name="Pitluck S."/>
            <person name="Saunders E."/>
            <person name="Brettin T."/>
            <person name="Bruce D."/>
            <person name="Han C."/>
            <person name="Tapia R."/>
            <person name="Schmutz J."/>
            <person name="Larimer F."/>
            <person name="Land M."/>
            <person name="Hauser L."/>
            <person name="Kyrpides N."/>
            <person name="Kim E."/>
            <person name="Lovley D."/>
            <person name="Richardson P."/>
        </authorList>
    </citation>
    <scope>NUCLEOTIDE SEQUENCE [LARGE SCALE GENOMIC DNA]</scope>
    <source>
        <strain evidence="11">DSM 2379 / NBRC 103807 / OttBd1</strain>
    </source>
</reference>
<keyword evidence="11" id="KW-1185">Reference proteome</keyword>
<evidence type="ECO:0000256" key="2">
    <source>
        <dbReference type="ARBA" id="ARBA00022723"/>
    </source>
</evidence>
<dbReference type="Pfam" id="PF00749">
    <property type="entry name" value="tRNA-synt_1c"/>
    <property type="match status" value="1"/>
</dbReference>
<dbReference type="HOGENOM" id="CLU_015768_0_1_7"/>
<evidence type="ECO:0000256" key="4">
    <source>
        <dbReference type="ARBA" id="ARBA00022833"/>
    </source>
</evidence>
<dbReference type="GO" id="GO:0008270">
    <property type="term" value="F:zinc ion binding"/>
    <property type="evidence" value="ECO:0007669"/>
    <property type="project" value="UniProtKB-UniRule"/>
</dbReference>
<dbReference type="GO" id="GO:0006400">
    <property type="term" value="P:tRNA modification"/>
    <property type="evidence" value="ECO:0007669"/>
    <property type="project" value="InterPro"/>
</dbReference>
<feature type="binding site" evidence="7">
    <location>
        <position position="129"/>
    </location>
    <ligand>
        <name>Zn(2+)</name>
        <dbReference type="ChEBI" id="CHEBI:29105"/>
    </ligand>
</feature>
<dbReference type="InterPro" id="IPR000924">
    <property type="entry name" value="Glu/Gln-tRNA-synth"/>
</dbReference>
<feature type="domain" description="Glutamyl/glutaminyl-tRNA synthetase class Ib catalytic" evidence="9">
    <location>
        <begin position="10"/>
        <end position="268"/>
    </location>
</feature>
<dbReference type="GO" id="GO:0004818">
    <property type="term" value="F:glutamate-tRNA ligase activity"/>
    <property type="evidence" value="ECO:0007669"/>
    <property type="project" value="TreeGrafter"/>
</dbReference>
<dbReference type="STRING" id="338966.Ppro_3371"/>
<evidence type="ECO:0000313" key="10">
    <source>
        <dbReference type="EMBL" id="ABL00964.1"/>
    </source>
</evidence>
<comment type="cofactor">
    <cofactor evidence="7">
        <name>Zn(2+)</name>
        <dbReference type="ChEBI" id="CHEBI:29105"/>
    </cofactor>
    <text evidence="7">Binds 1 zinc ion per subunit.</text>
</comment>
<feature type="binding site" evidence="7">
    <location>
        <position position="183"/>
    </location>
    <ligand>
        <name>L-glutamate</name>
        <dbReference type="ChEBI" id="CHEBI:29985"/>
    </ligand>
</feature>
<feature type="short sequence motif" description="'KMSKS' region" evidence="7">
    <location>
        <begin position="239"/>
        <end position="243"/>
    </location>
</feature>
<dbReference type="GO" id="GO:0005524">
    <property type="term" value="F:ATP binding"/>
    <property type="evidence" value="ECO:0007669"/>
    <property type="project" value="UniProtKB-KW"/>
</dbReference>
<dbReference type="InterPro" id="IPR014729">
    <property type="entry name" value="Rossmann-like_a/b/a_fold"/>
</dbReference>
<dbReference type="Gene3D" id="3.40.50.620">
    <property type="entry name" value="HUPs"/>
    <property type="match status" value="1"/>
</dbReference>